<reference evidence="1" key="1">
    <citation type="submission" date="2014-11" db="EMBL/GenBank/DDBJ databases">
        <authorList>
            <person name="Amaro Gonzalez C."/>
        </authorList>
    </citation>
    <scope>NUCLEOTIDE SEQUENCE</scope>
</reference>
<name>A0A0E9PIY6_ANGAN</name>
<protein>
    <submittedName>
        <fullName evidence="1">Uncharacterized protein</fullName>
    </submittedName>
</protein>
<reference evidence="1" key="2">
    <citation type="journal article" date="2015" name="Fish Shellfish Immunol.">
        <title>Early steps in the European eel (Anguilla anguilla)-Vibrio vulnificus interaction in the gills: Role of the RtxA13 toxin.</title>
        <authorList>
            <person name="Callol A."/>
            <person name="Pajuelo D."/>
            <person name="Ebbesson L."/>
            <person name="Teles M."/>
            <person name="MacKenzie S."/>
            <person name="Amaro C."/>
        </authorList>
    </citation>
    <scope>NUCLEOTIDE SEQUENCE</scope>
</reference>
<dbReference type="EMBL" id="GBXM01104527">
    <property type="protein sequence ID" value="JAH04050.1"/>
    <property type="molecule type" value="Transcribed_RNA"/>
</dbReference>
<dbReference type="AlphaFoldDB" id="A0A0E9PIY6"/>
<evidence type="ECO:0000313" key="1">
    <source>
        <dbReference type="EMBL" id="JAH04050.1"/>
    </source>
</evidence>
<organism evidence="1">
    <name type="scientific">Anguilla anguilla</name>
    <name type="common">European freshwater eel</name>
    <name type="synonym">Muraena anguilla</name>
    <dbReference type="NCBI Taxonomy" id="7936"/>
    <lineage>
        <taxon>Eukaryota</taxon>
        <taxon>Metazoa</taxon>
        <taxon>Chordata</taxon>
        <taxon>Craniata</taxon>
        <taxon>Vertebrata</taxon>
        <taxon>Euteleostomi</taxon>
        <taxon>Actinopterygii</taxon>
        <taxon>Neopterygii</taxon>
        <taxon>Teleostei</taxon>
        <taxon>Anguilliformes</taxon>
        <taxon>Anguillidae</taxon>
        <taxon>Anguilla</taxon>
    </lineage>
</organism>
<accession>A0A0E9PIY6</accession>
<proteinExistence type="predicted"/>
<sequence length="66" mass="7740">MRVERMHYLKTTFCYHTSTGHIAHRDQRSTLHYAASPDFSHMKSPCAHALRWLEQSTSNAFTYIVL</sequence>